<dbReference type="AlphaFoldDB" id="A0ABD0YWN0"/>
<name>A0ABD0YWN0_9HEMI</name>
<evidence type="ECO:0000256" key="1">
    <source>
        <dbReference type="SAM" id="MobiDB-lite"/>
    </source>
</evidence>
<sequence>MHSPKKCHSGADAVEDIWAEDVPLDNINLQPAPGIPFGALGTGLTPKSKVDYIHKRLSDKYGFKDVPGRVEQAERRPCHGLSVLLGQPPLRFGEKRSSTPGSGGQPVDVFLDSLADQWPPSEDESSGESEADQCDTGEVEPPKKPRRKLSIMERFHESMRVLLYDDTRHRDRFLRLAQYDDVETHGQNVQLETLRAEKGYIHERYAMRATEAAHKMVTAERISRLRTVKDMTEDIIRKRIDEGETELEARQEAMREADKYRRSLPSAYSNFYPELPEIEVVGYVGSTSGVGEPCEVLGAWFISLQFFPVGFSWITPSRGQARQRSPQPPVFCGVLEGSEKKEHVGTVTSGLPPHRCEREGRREKENYLGKVVASLRRRSIGAMPPGPFSCPRAETPRIHSFIKSLRNAGNVGQGGTRGVDLNLVRLFNIFGVGAEVTIHTTDAFLGPQKGDRPSGW</sequence>
<comment type="caution">
    <text evidence="2">The sequence shown here is derived from an EMBL/GenBank/DDBJ whole genome shotgun (WGS) entry which is preliminary data.</text>
</comment>
<evidence type="ECO:0000313" key="3">
    <source>
        <dbReference type="Proteomes" id="UP001558652"/>
    </source>
</evidence>
<protein>
    <submittedName>
        <fullName evidence="2">Uncharacterized protein</fullName>
    </submittedName>
</protein>
<dbReference type="EMBL" id="JBFDAA010000001">
    <property type="protein sequence ID" value="KAL1140371.1"/>
    <property type="molecule type" value="Genomic_DNA"/>
</dbReference>
<feature type="region of interest" description="Disordered" evidence="1">
    <location>
        <begin position="116"/>
        <end position="147"/>
    </location>
</feature>
<keyword evidence="3" id="KW-1185">Reference proteome</keyword>
<accession>A0ABD0YWN0</accession>
<proteinExistence type="predicted"/>
<organism evidence="2 3">
    <name type="scientific">Ranatra chinensis</name>
    <dbReference type="NCBI Taxonomy" id="642074"/>
    <lineage>
        <taxon>Eukaryota</taxon>
        <taxon>Metazoa</taxon>
        <taxon>Ecdysozoa</taxon>
        <taxon>Arthropoda</taxon>
        <taxon>Hexapoda</taxon>
        <taxon>Insecta</taxon>
        <taxon>Pterygota</taxon>
        <taxon>Neoptera</taxon>
        <taxon>Paraneoptera</taxon>
        <taxon>Hemiptera</taxon>
        <taxon>Heteroptera</taxon>
        <taxon>Panheteroptera</taxon>
        <taxon>Nepomorpha</taxon>
        <taxon>Nepidae</taxon>
        <taxon>Ranatrinae</taxon>
        <taxon>Ranatra</taxon>
    </lineage>
</organism>
<reference evidence="2 3" key="1">
    <citation type="submission" date="2024-07" db="EMBL/GenBank/DDBJ databases">
        <title>Chromosome-level genome assembly of the water stick insect Ranatra chinensis (Heteroptera: Nepidae).</title>
        <authorList>
            <person name="Liu X."/>
        </authorList>
    </citation>
    <scope>NUCLEOTIDE SEQUENCE [LARGE SCALE GENOMIC DNA]</scope>
    <source>
        <strain evidence="2">Cailab_2021Rc</strain>
        <tissue evidence="2">Muscle</tissue>
    </source>
</reference>
<gene>
    <name evidence="2" type="ORF">AAG570_000303</name>
</gene>
<dbReference type="Proteomes" id="UP001558652">
    <property type="component" value="Unassembled WGS sequence"/>
</dbReference>
<evidence type="ECO:0000313" key="2">
    <source>
        <dbReference type="EMBL" id="KAL1140371.1"/>
    </source>
</evidence>
<feature type="compositionally biased region" description="Acidic residues" evidence="1">
    <location>
        <begin position="121"/>
        <end position="138"/>
    </location>
</feature>